<sequence>MSAHGSPAVKAAFGGCVCGCKRRAIAPQTRDVEAVNARPLRRNRRANTPVRSVPQSFPAVRPRGGSPVPALGRAGGEAVHGMA</sequence>
<evidence type="ECO:0000313" key="2">
    <source>
        <dbReference type="EMBL" id="EGQ15650.1"/>
    </source>
</evidence>
<evidence type="ECO:0000256" key="1">
    <source>
        <dbReference type="SAM" id="MobiDB-lite"/>
    </source>
</evidence>
<dbReference type="EMBL" id="AFPW01000013">
    <property type="protein sequence ID" value="EGQ15650.1"/>
    <property type="molecule type" value="Genomic_DNA"/>
</dbReference>
<name>F9D2I7_PREDD</name>
<dbReference type="AlphaFoldDB" id="F9D2I7"/>
<organism evidence="2 3">
    <name type="scientific">Prevotella dentalis (strain ATCC 49559 / DSM 3688 / JCM 13448 / NCTC 12043 / ES 2772)</name>
    <name type="common">Mitsuokella dentalis</name>
    <dbReference type="NCBI Taxonomy" id="908937"/>
    <lineage>
        <taxon>Bacteria</taxon>
        <taxon>Pseudomonadati</taxon>
        <taxon>Bacteroidota</taxon>
        <taxon>Bacteroidia</taxon>
        <taxon>Bacteroidales</taxon>
        <taxon>Prevotellaceae</taxon>
        <taxon>Prevotella</taxon>
    </lineage>
</organism>
<reference evidence="2 3" key="1">
    <citation type="submission" date="2011-04" db="EMBL/GenBank/DDBJ databases">
        <authorList>
            <person name="Muzny D."/>
            <person name="Qin X."/>
            <person name="Deng J."/>
            <person name="Jiang H."/>
            <person name="Liu Y."/>
            <person name="Qu J."/>
            <person name="Song X.-Z."/>
            <person name="Zhang L."/>
            <person name="Thornton R."/>
            <person name="Coyle M."/>
            <person name="Francisco L."/>
            <person name="Jackson L."/>
            <person name="Javaid M."/>
            <person name="Korchina V."/>
            <person name="Kovar C."/>
            <person name="Mata R."/>
            <person name="Mathew T."/>
            <person name="Ngo R."/>
            <person name="Nguyen L."/>
            <person name="Nguyen N."/>
            <person name="Okwuonu G."/>
            <person name="Ongeri F."/>
            <person name="Pham C."/>
            <person name="Simmons D."/>
            <person name="Wilczek-Boney K."/>
            <person name="Hale W."/>
            <person name="Jakkamsetti A."/>
            <person name="Pham P."/>
            <person name="Ruth R."/>
            <person name="San Lucas F."/>
            <person name="Warren J."/>
            <person name="Zhang J."/>
            <person name="Zhao Z."/>
            <person name="Zhou C."/>
            <person name="Zhu D."/>
            <person name="Lee S."/>
            <person name="Bess C."/>
            <person name="Blankenburg K."/>
            <person name="Forbes L."/>
            <person name="Fu Q."/>
            <person name="Gubbala S."/>
            <person name="Hirani K."/>
            <person name="Jayaseelan J.C."/>
            <person name="Lara F."/>
            <person name="Munidasa M."/>
            <person name="Palculict T."/>
            <person name="Patil S."/>
            <person name="Pu L.-L."/>
            <person name="Saada N."/>
            <person name="Tang L."/>
            <person name="Weissenberger G."/>
            <person name="Zhu Y."/>
            <person name="Hemphill L."/>
            <person name="Shang Y."/>
            <person name="Youmans B."/>
            <person name="Ayvaz T."/>
            <person name="Ross M."/>
            <person name="Santibanez J."/>
            <person name="Aqrawi P."/>
            <person name="Gross S."/>
            <person name="Joshi V."/>
            <person name="Fowler G."/>
            <person name="Nazareth L."/>
            <person name="Reid J."/>
            <person name="Worley K."/>
            <person name="Petrosino J."/>
            <person name="Highlander S."/>
            <person name="Gibbs R."/>
        </authorList>
    </citation>
    <scope>NUCLEOTIDE SEQUENCE [LARGE SCALE GENOMIC DNA]</scope>
    <source>
        <strain evidence="2 3">DSM 3688</strain>
    </source>
</reference>
<gene>
    <name evidence="2" type="ORF">HMPREF9136_1015</name>
</gene>
<feature type="region of interest" description="Disordered" evidence="1">
    <location>
        <begin position="40"/>
        <end position="83"/>
    </location>
</feature>
<accession>F9D2I7</accession>
<protein>
    <submittedName>
        <fullName evidence="2">Uncharacterized protein</fullName>
    </submittedName>
</protein>
<proteinExistence type="predicted"/>
<dbReference type="Proteomes" id="UP000007820">
    <property type="component" value="Unassembled WGS sequence"/>
</dbReference>
<comment type="caution">
    <text evidence="2">The sequence shown here is derived from an EMBL/GenBank/DDBJ whole genome shotgun (WGS) entry which is preliminary data.</text>
</comment>
<evidence type="ECO:0000313" key="3">
    <source>
        <dbReference type="Proteomes" id="UP000007820"/>
    </source>
</evidence>